<evidence type="ECO:0000256" key="1">
    <source>
        <dbReference type="ARBA" id="ARBA00004370"/>
    </source>
</evidence>
<accession>A0ABP5B2M9</accession>
<comment type="caution">
    <text evidence="8">The sequence shown here is derived from an EMBL/GenBank/DDBJ whole genome shotgun (WGS) entry which is preliminary data.</text>
</comment>
<dbReference type="EMBL" id="BAAAMY010000010">
    <property type="protein sequence ID" value="GAA1928487.1"/>
    <property type="molecule type" value="Genomic_DNA"/>
</dbReference>
<name>A0ABP5B2M9_9ACTN</name>
<dbReference type="InterPro" id="IPR001733">
    <property type="entry name" value="Peptidase_S26B"/>
</dbReference>
<dbReference type="Proteomes" id="UP001501612">
    <property type="component" value="Unassembled WGS sequence"/>
</dbReference>
<gene>
    <name evidence="8" type="ORF">GCM10009737_32950</name>
</gene>
<keyword evidence="9" id="KW-1185">Reference proteome</keyword>
<feature type="compositionally biased region" description="Low complexity" evidence="6">
    <location>
        <begin position="26"/>
        <end position="38"/>
    </location>
</feature>
<dbReference type="RefSeq" id="WP_344008727.1">
    <property type="nucleotide sequence ID" value="NZ_BAAAMY010000010.1"/>
</dbReference>
<evidence type="ECO:0000256" key="5">
    <source>
        <dbReference type="NCBIfam" id="TIGR02228"/>
    </source>
</evidence>
<dbReference type="NCBIfam" id="TIGR02228">
    <property type="entry name" value="sigpep_I_arch"/>
    <property type="match status" value="1"/>
</dbReference>
<evidence type="ECO:0000313" key="8">
    <source>
        <dbReference type="EMBL" id="GAA1928487.1"/>
    </source>
</evidence>
<dbReference type="InterPro" id="IPR036286">
    <property type="entry name" value="LexA/Signal_pep-like_sf"/>
</dbReference>
<keyword evidence="2 7" id="KW-0812">Transmembrane</keyword>
<feature type="transmembrane region" description="Helical" evidence="7">
    <location>
        <begin position="52"/>
        <end position="77"/>
    </location>
</feature>
<sequence length="272" mass="28632">MSIAITPRRTTEIGRHRGAARRRADAAPARTAPRGLSRASGAAGAARVGVRLVGWVVLGAVVAVFCFLAVGPHVLGYRTATMLTGSMEPMIAPGDVVVSVPKPVDEVEVGDVISYHIPVEDHRVETHRVIGVTTSADGRPVVQTKGDNNDNKDPWTATLEGDEVWETVHVVPHLGSAIRALRAPVVQTYVLWGAVAGLLVMGLAGIWRHEDTDEDTDEGTDRDTDDDTDDADPIDGPVGAESSRAAAGTPTIMPSSARPGADQHRDGGPRGT</sequence>
<feature type="region of interest" description="Disordered" evidence="6">
    <location>
        <begin position="211"/>
        <end position="272"/>
    </location>
</feature>
<dbReference type="PANTHER" id="PTHR10806">
    <property type="entry name" value="SIGNAL PEPTIDASE COMPLEX CATALYTIC SUBUNIT SEC11"/>
    <property type="match status" value="1"/>
</dbReference>
<feature type="transmembrane region" description="Helical" evidence="7">
    <location>
        <begin position="189"/>
        <end position="207"/>
    </location>
</feature>
<feature type="compositionally biased region" description="Acidic residues" evidence="6">
    <location>
        <begin position="212"/>
        <end position="233"/>
    </location>
</feature>
<evidence type="ECO:0000256" key="7">
    <source>
        <dbReference type="SAM" id="Phobius"/>
    </source>
</evidence>
<evidence type="ECO:0000313" key="9">
    <source>
        <dbReference type="Proteomes" id="UP001501612"/>
    </source>
</evidence>
<keyword evidence="3 7" id="KW-1133">Transmembrane helix</keyword>
<dbReference type="SUPFAM" id="SSF51306">
    <property type="entry name" value="LexA/Signal peptidase"/>
    <property type="match status" value="1"/>
</dbReference>
<protein>
    <recommendedName>
        <fullName evidence="5">Signal peptidase I</fullName>
        <ecNumber evidence="5">3.4.21.89</ecNumber>
    </recommendedName>
</protein>
<feature type="region of interest" description="Disordered" evidence="6">
    <location>
        <begin position="1"/>
        <end position="38"/>
    </location>
</feature>
<organism evidence="8 9">
    <name type="scientific">Nocardioides lentus</name>
    <dbReference type="NCBI Taxonomy" id="338077"/>
    <lineage>
        <taxon>Bacteria</taxon>
        <taxon>Bacillati</taxon>
        <taxon>Actinomycetota</taxon>
        <taxon>Actinomycetes</taxon>
        <taxon>Propionibacteriales</taxon>
        <taxon>Nocardioidaceae</taxon>
        <taxon>Nocardioides</taxon>
    </lineage>
</organism>
<evidence type="ECO:0000256" key="6">
    <source>
        <dbReference type="SAM" id="MobiDB-lite"/>
    </source>
</evidence>
<dbReference type="EC" id="3.4.21.89" evidence="5"/>
<dbReference type="InterPro" id="IPR019533">
    <property type="entry name" value="Peptidase_S26"/>
</dbReference>
<reference evidence="9" key="1">
    <citation type="journal article" date="2019" name="Int. J. Syst. Evol. Microbiol.">
        <title>The Global Catalogue of Microorganisms (GCM) 10K type strain sequencing project: providing services to taxonomists for standard genome sequencing and annotation.</title>
        <authorList>
            <consortium name="The Broad Institute Genomics Platform"/>
            <consortium name="The Broad Institute Genome Sequencing Center for Infectious Disease"/>
            <person name="Wu L."/>
            <person name="Ma J."/>
        </authorList>
    </citation>
    <scope>NUCLEOTIDE SEQUENCE [LARGE SCALE GENOMIC DNA]</scope>
    <source>
        <strain evidence="9">JCM 14046</strain>
    </source>
</reference>
<evidence type="ECO:0000256" key="2">
    <source>
        <dbReference type="ARBA" id="ARBA00022692"/>
    </source>
</evidence>
<evidence type="ECO:0000256" key="4">
    <source>
        <dbReference type="ARBA" id="ARBA00023136"/>
    </source>
</evidence>
<proteinExistence type="predicted"/>
<dbReference type="PANTHER" id="PTHR10806:SF6">
    <property type="entry name" value="SIGNAL PEPTIDASE COMPLEX CATALYTIC SUBUNIT SEC11"/>
    <property type="match status" value="1"/>
</dbReference>
<feature type="compositionally biased region" description="Basic and acidic residues" evidence="6">
    <location>
        <begin position="261"/>
        <end position="272"/>
    </location>
</feature>
<keyword evidence="4 7" id="KW-0472">Membrane</keyword>
<evidence type="ECO:0000256" key="3">
    <source>
        <dbReference type="ARBA" id="ARBA00022989"/>
    </source>
</evidence>
<comment type="subcellular location">
    <subcellularLocation>
        <location evidence="1">Membrane</location>
    </subcellularLocation>
</comment>
<dbReference type="CDD" id="cd06530">
    <property type="entry name" value="S26_SPase_I"/>
    <property type="match status" value="1"/>
</dbReference>